<keyword evidence="2" id="KW-0479">Metal-binding</keyword>
<evidence type="ECO:0000256" key="2">
    <source>
        <dbReference type="ARBA" id="ARBA00022723"/>
    </source>
</evidence>
<dbReference type="EMBL" id="KV878699">
    <property type="protein sequence ID" value="OJJ66368.1"/>
    <property type="molecule type" value="Genomic_DNA"/>
</dbReference>
<accession>A0A1L9U3X7</accession>
<evidence type="ECO:0000256" key="5">
    <source>
        <dbReference type="ARBA" id="ARBA00022833"/>
    </source>
</evidence>
<keyword evidence="6" id="KW-0805">Transcription regulation</keyword>
<keyword evidence="8" id="KW-0539">Nucleus</keyword>
<evidence type="ECO:0000256" key="6">
    <source>
        <dbReference type="ARBA" id="ARBA00023015"/>
    </source>
</evidence>
<proteinExistence type="predicted"/>
<dbReference type="SMART" id="SM00355">
    <property type="entry name" value="ZnF_C2H2"/>
    <property type="match status" value="2"/>
</dbReference>
<dbReference type="GO" id="GO:0000785">
    <property type="term" value="C:chromatin"/>
    <property type="evidence" value="ECO:0007669"/>
    <property type="project" value="TreeGrafter"/>
</dbReference>
<dbReference type="AlphaFoldDB" id="A0A1L9U3X7"/>
<keyword evidence="3" id="KW-0677">Repeat</keyword>
<dbReference type="Pfam" id="PF04082">
    <property type="entry name" value="Fungal_trans"/>
    <property type="match status" value="1"/>
</dbReference>
<dbReference type="InterPro" id="IPR007219">
    <property type="entry name" value="XnlR_reg_dom"/>
</dbReference>
<evidence type="ECO:0000256" key="3">
    <source>
        <dbReference type="ARBA" id="ARBA00022737"/>
    </source>
</evidence>
<feature type="domain" description="C2H2-type" evidence="11">
    <location>
        <begin position="36"/>
        <end position="64"/>
    </location>
</feature>
<name>A0A1L9U3X7_ASPBC</name>
<dbReference type="RefSeq" id="XP_067473618.1">
    <property type="nucleotide sequence ID" value="XM_067628109.1"/>
</dbReference>
<dbReference type="SUPFAM" id="SSF57667">
    <property type="entry name" value="beta-beta-alpha zinc fingers"/>
    <property type="match status" value="1"/>
</dbReference>
<gene>
    <name evidence="12" type="ORF">ASPBRDRAFT_59773</name>
</gene>
<evidence type="ECO:0000313" key="13">
    <source>
        <dbReference type="Proteomes" id="UP000184499"/>
    </source>
</evidence>
<dbReference type="GO" id="GO:0006351">
    <property type="term" value="P:DNA-templated transcription"/>
    <property type="evidence" value="ECO:0007669"/>
    <property type="project" value="InterPro"/>
</dbReference>
<dbReference type="STRING" id="767769.A0A1L9U3X7"/>
<dbReference type="PANTHER" id="PTHR40626">
    <property type="entry name" value="MIP31509P"/>
    <property type="match status" value="1"/>
</dbReference>
<dbReference type="InterPro" id="IPR013087">
    <property type="entry name" value="Znf_C2H2_type"/>
</dbReference>
<comment type="subcellular location">
    <subcellularLocation>
        <location evidence="1">Nucleus</location>
    </subcellularLocation>
</comment>
<evidence type="ECO:0000259" key="11">
    <source>
        <dbReference type="PROSITE" id="PS50157"/>
    </source>
</evidence>
<keyword evidence="13" id="KW-1185">Reference proteome</keyword>
<feature type="domain" description="C2H2-type" evidence="11">
    <location>
        <begin position="8"/>
        <end position="35"/>
    </location>
</feature>
<dbReference type="CDD" id="cd12148">
    <property type="entry name" value="fungal_TF_MHR"/>
    <property type="match status" value="1"/>
</dbReference>
<dbReference type="PANTHER" id="PTHR40626:SF25">
    <property type="entry name" value="TRANSCRIPTION FACTOR, PUTATIVE (AFU_ORTHOLOGUE AFUA_3G02070)-RELATED"/>
    <property type="match status" value="1"/>
</dbReference>
<evidence type="ECO:0000256" key="9">
    <source>
        <dbReference type="PROSITE-ProRule" id="PRU00042"/>
    </source>
</evidence>
<dbReference type="GeneID" id="93580597"/>
<dbReference type="PROSITE" id="PS00028">
    <property type="entry name" value="ZINC_FINGER_C2H2_1"/>
    <property type="match status" value="2"/>
</dbReference>
<dbReference type="GO" id="GO:0005634">
    <property type="term" value="C:nucleus"/>
    <property type="evidence" value="ECO:0007669"/>
    <property type="project" value="UniProtKB-SubCell"/>
</dbReference>
<evidence type="ECO:0000256" key="10">
    <source>
        <dbReference type="SAM" id="MobiDB-lite"/>
    </source>
</evidence>
<keyword evidence="4 9" id="KW-0863">Zinc-finger</keyword>
<dbReference type="Gene3D" id="3.30.160.60">
    <property type="entry name" value="Classic Zinc Finger"/>
    <property type="match status" value="2"/>
</dbReference>
<feature type="region of interest" description="Disordered" evidence="10">
    <location>
        <begin position="204"/>
        <end position="230"/>
    </location>
</feature>
<dbReference type="GO" id="GO:0000978">
    <property type="term" value="F:RNA polymerase II cis-regulatory region sequence-specific DNA binding"/>
    <property type="evidence" value="ECO:0007669"/>
    <property type="project" value="InterPro"/>
</dbReference>
<dbReference type="GO" id="GO:0000981">
    <property type="term" value="F:DNA-binding transcription factor activity, RNA polymerase II-specific"/>
    <property type="evidence" value="ECO:0007669"/>
    <property type="project" value="InterPro"/>
</dbReference>
<evidence type="ECO:0000256" key="7">
    <source>
        <dbReference type="ARBA" id="ARBA00023163"/>
    </source>
</evidence>
<dbReference type="InterPro" id="IPR036236">
    <property type="entry name" value="Znf_C2H2_sf"/>
</dbReference>
<dbReference type="InterPro" id="IPR051059">
    <property type="entry name" value="VerF-like"/>
</dbReference>
<evidence type="ECO:0000256" key="1">
    <source>
        <dbReference type="ARBA" id="ARBA00004123"/>
    </source>
</evidence>
<dbReference type="GO" id="GO:0008270">
    <property type="term" value="F:zinc ion binding"/>
    <property type="evidence" value="ECO:0007669"/>
    <property type="project" value="UniProtKB-KW"/>
</dbReference>
<keyword evidence="7" id="KW-0804">Transcription</keyword>
<evidence type="ECO:0000313" key="12">
    <source>
        <dbReference type="EMBL" id="OJJ66368.1"/>
    </source>
</evidence>
<dbReference type="VEuPathDB" id="FungiDB:ASPBRDRAFT_59773"/>
<keyword evidence="5" id="KW-0862">Zinc</keyword>
<evidence type="ECO:0000256" key="8">
    <source>
        <dbReference type="ARBA" id="ARBA00023242"/>
    </source>
</evidence>
<sequence length="706" mass="79908">MKDNGKRHHCNRCEKDFARLEHLQRHERSHTKERPFRCTICAKAFTRKDLLTRHDRLTHRASIALTSVSQQGFISPTSVTGTSPFSGSNEVIGPFTNHQLVEHVFEGDLAENIMSELTPIQSTAEVDVENLQTSTDLLNGDFTSFMDSVVIPSNTFSPSYQPIPAFSPEDLVHQSLPLQPHTSRDLATENHDFSDLIPGDISPSPFGSRLPPLQPEDAPHPAHSDRSRSRFVVSAPCRARLERELNRLADVVPKPFDLPSRHTLSRLVVSYFRGFHEHYPFLHAPTICIDKLSPSLLLAIVALGARYSREPEMSKELFSVAKAVAMEQMRQERLAGLDDSLSSPRNPQFPPEKNKSLTKHLELVQTFLLLIAIATWFNREPDVYEALSMRSIVDSLLRESMTRDTKTWQTPGWQTWIRLETVKRTRLVAFCLFNIHTIVFDLPPMMFPGDIDTGLPFSEREWKADSDQAWARTRTSQAPATFQQGLEALFTYYPEGGLPKPRRFSSLGGFALIHAIIQRIWLLRHTQFLRHEEGGGLALSDIGVTWNPDVIAKSLDQQLSVQRNDKLTRAALHCAHALSIPVQLGLRFVAKTQVVYWSNQHALCSLECAVLLAKWLEVVTRPHVSPSLTPAEEKVLLFLAQLIVETDCKRSLHEISQKKAMLSAATVRLWATLYDCDSVWEMVNLIGQSLKAYAELLEDRYGLERN</sequence>
<dbReference type="OMA" id="WAFHETV"/>
<dbReference type="Proteomes" id="UP000184499">
    <property type="component" value="Unassembled WGS sequence"/>
</dbReference>
<evidence type="ECO:0000256" key="4">
    <source>
        <dbReference type="ARBA" id="ARBA00022771"/>
    </source>
</evidence>
<protein>
    <recommendedName>
        <fullName evidence="11">C2H2-type domain-containing protein</fullName>
    </recommendedName>
</protein>
<feature type="compositionally biased region" description="Basic and acidic residues" evidence="10">
    <location>
        <begin position="217"/>
        <end position="228"/>
    </location>
</feature>
<dbReference type="PROSITE" id="PS50157">
    <property type="entry name" value="ZINC_FINGER_C2H2_2"/>
    <property type="match status" value="2"/>
</dbReference>
<dbReference type="FunFam" id="3.30.160.60:FF:002343">
    <property type="entry name" value="Zinc finger protein 33A"/>
    <property type="match status" value="1"/>
</dbReference>
<reference evidence="13" key="1">
    <citation type="journal article" date="2017" name="Genome Biol.">
        <title>Comparative genomics reveals high biological diversity and specific adaptations in the industrially and medically important fungal genus Aspergillus.</title>
        <authorList>
            <person name="de Vries R.P."/>
            <person name="Riley R."/>
            <person name="Wiebenga A."/>
            <person name="Aguilar-Osorio G."/>
            <person name="Amillis S."/>
            <person name="Uchima C.A."/>
            <person name="Anderluh G."/>
            <person name="Asadollahi M."/>
            <person name="Askin M."/>
            <person name="Barry K."/>
            <person name="Battaglia E."/>
            <person name="Bayram O."/>
            <person name="Benocci T."/>
            <person name="Braus-Stromeyer S.A."/>
            <person name="Caldana C."/>
            <person name="Canovas D."/>
            <person name="Cerqueira G.C."/>
            <person name="Chen F."/>
            <person name="Chen W."/>
            <person name="Choi C."/>
            <person name="Clum A."/>
            <person name="Dos Santos R.A."/>
            <person name="Damasio A.R."/>
            <person name="Diallinas G."/>
            <person name="Emri T."/>
            <person name="Fekete E."/>
            <person name="Flipphi M."/>
            <person name="Freyberg S."/>
            <person name="Gallo A."/>
            <person name="Gournas C."/>
            <person name="Habgood R."/>
            <person name="Hainaut M."/>
            <person name="Harispe M.L."/>
            <person name="Henrissat B."/>
            <person name="Hilden K.S."/>
            <person name="Hope R."/>
            <person name="Hossain A."/>
            <person name="Karabika E."/>
            <person name="Karaffa L."/>
            <person name="Karanyi Z."/>
            <person name="Krasevec N."/>
            <person name="Kuo A."/>
            <person name="Kusch H."/>
            <person name="LaButti K."/>
            <person name="Lagendijk E.L."/>
            <person name="Lapidus A."/>
            <person name="Levasseur A."/>
            <person name="Lindquist E."/>
            <person name="Lipzen A."/>
            <person name="Logrieco A.F."/>
            <person name="MacCabe A."/>
            <person name="Maekelae M.R."/>
            <person name="Malavazi I."/>
            <person name="Melin P."/>
            <person name="Meyer V."/>
            <person name="Mielnichuk N."/>
            <person name="Miskei M."/>
            <person name="Molnar A.P."/>
            <person name="Mule G."/>
            <person name="Ngan C.Y."/>
            <person name="Orejas M."/>
            <person name="Orosz E."/>
            <person name="Ouedraogo J.P."/>
            <person name="Overkamp K.M."/>
            <person name="Park H.-S."/>
            <person name="Perrone G."/>
            <person name="Piumi F."/>
            <person name="Punt P.J."/>
            <person name="Ram A.F."/>
            <person name="Ramon A."/>
            <person name="Rauscher S."/>
            <person name="Record E."/>
            <person name="Riano-Pachon D.M."/>
            <person name="Robert V."/>
            <person name="Roehrig J."/>
            <person name="Ruller R."/>
            <person name="Salamov A."/>
            <person name="Salih N.S."/>
            <person name="Samson R.A."/>
            <person name="Sandor E."/>
            <person name="Sanguinetti M."/>
            <person name="Schuetze T."/>
            <person name="Sepcic K."/>
            <person name="Shelest E."/>
            <person name="Sherlock G."/>
            <person name="Sophianopoulou V."/>
            <person name="Squina F.M."/>
            <person name="Sun H."/>
            <person name="Susca A."/>
            <person name="Todd R.B."/>
            <person name="Tsang A."/>
            <person name="Unkles S.E."/>
            <person name="van de Wiele N."/>
            <person name="van Rossen-Uffink D."/>
            <person name="Oliveira J.V."/>
            <person name="Vesth T.C."/>
            <person name="Visser J."/>
            <person name="Yu J.-H."/>
            <person name="Zhou M."/>
            <person name="Andersen M.R."/>
            <person name="Archer D.B."/>
            <person name="Baker S.E."/>
            <person name="Benoit I."/>
            <person name="Brakhage A.A."/>
            <person name="Braus G.H."/>
            <person name="Fischer R."/>
            <person name="Frisvad J.C."/>
            <person name="Goldman G.H."/>
            <person name="Houbraken J."/>
            <person name="Oakley B."/>
            <person name="Pocsi I."/>
            <person name="Scazzocchio C."/>
            <person name="Seiboth B."/>
            <person name="vanKuyk P.A."/>
            <person name="Wortman J."/>
            <person name="Dyer P.S."/>
            <person name="Grigoriev I.V."/>
        </authorList>
    </citation>
    <scope>NUCLEOTIDE SEQUENCE [LARGE SCALE GENOMIC DNA]</scope>
    <source>
        <strain evidence="13">CBS 101740 / IMI 381727 / IBT 21946</strain>
    </source>
</reference>
<organism evidence="12 13">
    <name type="scientific">Aspergillus brasiliensis (strain CBS 101740 / IMI 381727 / IBT 21946)</name>
    <dbReference type="NCBI Taxonomy" id="767769"/>
    <lineage>
        <taxon>Eukaryota</taxon>
        <taxon>Fungi</taxon>
        <taxon>Dikarya</taxon>
        <taxon>Ascomycota</taxon>
        <taxon>Pezizomycotina</taxon>
        <taxon>Eurotiomycetes</taxon>
        <taxon>Eurotiomycetidae</taxon>
        <taxon>Eurotiales</taxon>
        <taxon>Aspergillaceae</taxon>
        <taxon>Aspergillus</taxon>
        <taxon>Aspergillus subgen. Circumdati</taxon>
    </lineage>
</organism>
<dbReference type="OrthoDB" id="654211at2759"/>